<name>A0ABD3GSQ2_9MARC</name>
<gene>
    <name evidence="1" type="ORF">R1sor_023785</name>
</gene>
<evidence type="ECO:0000313" key="2">
    <source>
        <dbReference type="Proteomes" id="UP001633002"/>
    </source>
</evidence>
<organism evidence="1 2">
    <name type="scientific">Riccia sorocarpa</name>
    <dbReference type="NCBI Taxonomy" id="122646"/>
    <lineage>
        <taxon>Eukaryota</taxon>
        <taxon>Viridiplantae</taxon>
        <taxon>Streptophyta</taxon>
        <taxon>Embryophyta</taxon>
        <taxon>Marchantiophyta</taxon>
        <taxon>Marchantiopsida</taxon>
        <taxon>Marchantiidae</taxon>
        <taxon>Marchantiales</taxon>
        <taxon>Ricciaceae</taxon>
        <taxon>Riccia</taxon>
    </lineage>
</organism>
<dbReference type="Pfam" id="PF05212">
    <property type="entry name" value="DUF707"/>
    <property type="match status" value="1"/>
</dbReference>
<comment type="caution">
    <text evidence="1">The sequence shown here is derived from an EMBL/GenBank/DDBJ whole genome shotgun (WGS) entry which is preliminary data.</text>
</comment>
<dbReference type="InterPro" id="IPR007877">
    <property type="entry name" value="DUF707"/>
</dbReference>
<proteinExistence type="predicted"/>
<protein>
    <submittedName>
        <fullName evidence="1">Uncharacterized protein</fullName>
    </submittedName>
</protein>
<dbReference type="AlphaFoldDB" id="A0ABD3GSQ2"/>
<reference evidence="1 2" key="1">
    <citation type="submission" date="2024-09" db="EMBL/GenBank/DDBJ databases">
        <title>Chromosome-scale assembly of Riccia sorocarpa.</title>
        <authorList>
            <person name="Paukszto L."/>
        </authorList>
    </citation>
    <scope>NUCLEOTIDE SEQUENCE [LARGE SCALE GENOMIC DNA]</scope>
    <source>
        <strain evidence="1">LP-2024</strain>
        <tissue evidence="1">Aerial parts of the thallus</tissue>
    </source>
</reference>
<dbReference type="EMBL" id="JBJQOH010000007">
    <property type="protein sequence ID" value="KAL3680829.1"/>
    <property type="molecule type" value="Genomic_DNA"/>
</dbReference>
<dbReference type="Proteomes" id="UP001633002">
    <property type="component" value="Unassembled WGS sequence"/>
</dbReference>
<evidence type="ECO:0000313" key="1">
    <source>
        <dbReference type="EMBL" id="KAL3680829.1"/>
    </source>
</evidence>
<keyword evidence="2" id="KW-1185">Reference proteome</keyword>
<sequence>MEEAAEPRGEGFLSCRKAIEAHSEVTCTRGCLHHRPTFKNKQQPAHEKIGVVDAQWIRHLGKPTLGEQVHERCHLEWDLFKDRMATAEKRDAFPTGIW</sequence>
<accession>A0ABD3GSQ2</accession>